<sequence>MASWQYLTHATLLVDSFHFDHDTKPKHLSHVILYLDHLHVDFCFCHEYNLSVVLGM</sequence>
<dbReference type="WBParaSite" id="SCUD_0001734101-mRNA-1">
    <property type="protein sequence ID" value="SCUD_0001734101-mRNA-1"/>
    <property type="gene ID" value="SCUD_0001734101"/>
</dbReference>
<organism evidence="3">
    <name type="scientific">Schistosoma curassoni</name>
    <dbReference type="NCBI Taxonomy" id="6186"/>
    <lineage>
        <taxon>Eukaryota</taxon>
        <taxon>Metazoa</taxon>
        <taxon>Spiralia</taxon>
        <taxon>Lophotrochozoa</taxon>
        <taxon>Platyhelminthes</taxon>
        <taxon>Trematoda</taxon>
        <taxon>Digenea</taxon>
        <taxon>Strigeidida</taxon>
        <taxon>Schistosomatoidea</taxon>
        <taxon>Schistosomatidae</taxon>
        <taxon>Schistosoma</taxon>
    </lineage>
</organism>
<evidence type="ECO:0000313" key="2">
    <source>
        <dbReference type="Proteomes" id="UP000279833"/>
    </source>
</evidence>
<accession>A0A183KQK3</accession>
<proteinExistence type="predicted"/>
<evidence type="ECO:0000313" key="1">
    <source>
        <dbReference type="EMBL" id="VDP63360.1"/>
    </source>
</evidence>
<name>A0A183KQK3_9TREM</name>
<keyword evidence="2" id="KW-1185">Reference proteome</keyword>
<dbReference type="AlphaFoldDB" id="A0A183KQK3"/>
<dbReference type="Proteomes" id="UP000279833">
    <property type="component" value="Unassembled WGS sequence"/>
</dbReference>
<reference evidence="3" key="1">
    <citation type="submission" date="2016-06" db="UniProtKB">
        <authorList>
            <consortium name="WormBaseParasite"/>
        </authorList>
    </citation>
    <scope>IDENTIFICATION</scope>
</reference>
<protein>
    <submittedName>
        <fullName evidence="1 3">Uncharacterized protein</fullName>
    </submittedName>
</protein>
<evidence type="ECO:0000313" key="3">
    <source>
        <dbReference type="WBParaSite" id="SCUD_0001734101-mRNA-1"/>
    </source>
</evidence>
<reference evidence="1 2" key="2">
    <citation type="submission" date="2018-11" db="EMBL/GenBank/DDBJ databases">
        <authorList>
            <consortium name="Pathogen Informatics"/>
        </authorList>
    </citation>
    <scope>NUCLEOTIDE SEQUENCE [LARGE SCALE GENOMIC DNA]</scope>
    <source>
        <strain evidence="1">Dakar</strain>
        <strain evidence="2">Dakar, Senegal</strain>
    </source>
</reference>
<gene>
    <name evidence="1" type="ORF">SCUD_LOCUS17338</name>
</gene>
<dbReference type="EMBL" id="UZAK01039675">
    <property type="protein sequence ID" value="VDP63360.1"/>
    <property type="molecule type" value="Genomic_DNA"/>
</dbReference>